<comment type="subunit">
    <text evidence="4">Homodimer.</text>
</comment>
<dbReference type="AlphaFoldDB" id="A0A4U5UQG2"/>
<keyword evidence="16" id="KW-0472">Membrane</keyword>
<keyword evidence="9" id="KW-0479">Metal-binding</keyword>
<organism evidence="18 19">
    <name type="scientific">Collichthys lucidus</name>
    <name type="common">Big head croaker</name>
    <name type="synonym">Sciaena lucida</name>
    <dbReference type="NCBI Taxonomy" id="240159"/>
    <lineage>
        <taxon>Eukaryota</taxon>
        <taxon>Metazoa</taxon>
        <taxon>Chordata</taxon>
        <taxon>Craniata</taxon>
        <taxon>Vertebrata</taxon>
        <taxon>Euteleostomi</taxon>
        <taxon>Actinopterygii</taxon>
        <taxon>Neopterygii</taxon>
        <taxon>Teleostei</taxon>
        <taxon>Neoteleostei</taxon>
        <taxon>Acanthomorphata</taxon>
        <taxon>Eupercaria</taxon>
        <taxon>Sciaenidae</taxon>
        <taxon>Collichthys</taxon>
    </lineage>
</organism>
<dbReference type="UniPathway" id="UPA00142">
    <property type="reaction ID" value="UER00210"/>
</dbReference>
<comment type="cofactor">
    <cofactor evidence="1">
        <name>Mg(2+)</name>
        <dbReference type="ChEBI" id="CHEBI:18420"/>
    </cofactor>
</comment>
<gene>
    <name evidence="18" type="ORF">D9C73_011160</name>
</gene>
<feature type="domain" description="Glutathione synthase substrate-binding" evidence="17">
    <location>
        <begin position="203"/>
        <end position="277"/>
    </location>
</feature>
<accession>A0A4U5UQG2</accession>
<evidence type="ECO:0000256" key="14">
    <source>
        <dbReference type="ARBA" id="ARBA00048871"/>
    </source>
</evidence>
<name>A0A4U5UQG2_COLLU</name>
<dbReference type="InterPro" id="IPR014049">
    <property type="entry name" value="Glutathione_synthase_N_euk"/>
</dbReference>
<comment type="similarity">
    <text evidence="3">Belongs to the eukaryotic GSH synthase family.</text>
</comment>
<keyword evidence="19" id="KW-1185">Reference proteome</keyword>
<keyword evidence="7" id="KW-0436">Ligase</keyword>
<dbReference type="Gene3D" id="3.30.1490.80">
    <property type="match status" value="1"/>
</dbReference>
<dbReference type="GO" id="GO:0005829">
    <property type="term" value="C:cytosol"/>
    <property type="evidence" value="ECO:0007669"/>
    <property type="project" value="TreeGrafter"/>
</dbReference>
<keyword evidence="12" id="KW-0460">Magnesium</keyword>
<dbReference type="PANTHER" id="PTHR11130:SF0">
    <property type="entry name" value="GLUTATHIONE SYNTHETASE"/>
    <property type="match status" value="1"/>
</dbReference>
<feature type="transmembrane region" description="Helical" evidence="16">
    <location>
        <begin position="903"/>
        <end position="924"/>
    </location>
</feature>
<evidence type="ECO:0000256" key="10">
    <source>
        <dbReference type="ARBA" id="ARBA00022741"/>
    </source>
</evidence>
<evidence type="ECO:0000256" key="6">
    <source>
        <dbReference type="ARBA" id="ARBA00020821"/>
    </source>
</evidence>
<dbReference type="STRING" id="240159.A0A4U5UQG2"/>
<evidence type="ECO:0000256" key="9">
    <source>
        <dbReference type="ARBA" id="ARBA00022723"/>
    </source>
</evidence>
<sequence length="955" mass="106532">MAQGIPDEVLMDTALMEELAEAAKDAAALHGVLMRIQETPNSTELVTYAPFTLFPTPVPKAVFLQALAVQTHYNTLVDKISQDPEFLQEALASTIEVDDFTARLFKIHQQILKEGRSQSIVLGLNRSDYMLDQRDDGSSSLKQIEINTFAASFGGLSSRTPDVHRRILQMAGRLEESQRILDNNPAAGLAGAVAKAWELYGSERNITTKRKRFGDVCKTGYLDQDKRLFVDGQEVAVVYFRNGYMPQNYLSEQTWDARLLMERSLAVKCPDISTHLAGTKKVQQVLARPGVLERFFPNQPQVVEQIRATFAGLYTLDMGPDGDKTVEMALADPDRYVLKPQREGGGNNIYGSEICQVLQRVKGTAERTAYILMDKIHPAPVKNYLLRRDAPLQIRNCLSELGVFGTYVRQGEDMVMNECVGHLLRTKNSEDSDGGVAAGVAVLDNPLLSVVMATEAFLQQLRTNPDRLNSLAEDAKELALSHGIITRTHETPNSSEVVTYFPVTLFPTPVPKAAFLQALAVQTHYNTLVDKISQDADFLEEALTRTIQADDFTARLFGIYRQVQQEGRAQSIVVGLNRSDYMLDQRDDGTVSLKQIEINTISAGGFGTTDHLPVVHRAVILFLVEDVQISKLTHRCMEKELWNRNIPVIRRRFEEVSRRASLGDDKKLFIDGLEVAVVYFRYGYMPDNYTEETWHARLLMERSLAVKCPDISTHLAGTKKVQQVLTRPGVLERFFPGQPQVVEQIRATFTGIYTLDMGPEGDQAVAMALAKPDKFVLKPQREGGGNNYFGEDIVRVLQEVKSEKRRAAYILMDRIRPRTDLNVLLRRGLPLKIASVCCELGICGAYVSDNEEEVVEENEDPSSLPQEEEDEQQQPDQAKWSTCRASAKAVGRDMPPFATGSHLAISACLFGLLLLPVFLLLFLLRAGLLGGLGSNLMAMTILEMEYTSCDALQGW</sequence>
<feature type="compositionally biased region" description="Acidic residues" evidence="15">
    <location>
        <begin position="854"/>
        <end position="873"/>
    </location>
</feature>
<dbReference type="NCBIfam" id="TIGR01986">
    <property type="entry name" value="glut_syn_euk"/>
    <property type="match status" value="1"/>
</dbReference>
<dbReference type="FunFam" id="3.30.1490.50:FF:000001">
    <property type="entry name" value="Glutathione synthetase"/>
    <property type="match status" value="2"/>
</dbReference>
<protein>
    <recommendedName>
        <fullName evidence="6">Glutathione synthetase</fullName>
        <ecNumber evidence="5">6.3.2.3</ecNumber>
    </recommendedName>
    <alternativeName>
        <fullName evidence="13">Glutathione synthase</fullName>
    </alternativeName>
</protein>
<feature type="domain" description="Glutathione synthase substrate-binding" evidence="17">
    <location>
        <begin position="618"/>
        <end position="716"/>
    </location>
</feature>
<evidence type="ECO:0000256" key="4">
    <source>
        <dbReference type="ARBA" id="ARBA00011738"/>
    </source>
</evidence>
<dbReference type="InterPro" id="IPR004887">
    <property type="entry name" value="GSH_synth_subst-bd"/>
</dbReference>
<dbReference type="InterPro" id="IPR014042">
    <property type="entry name" value="Glutathione_synthase_a-hlx"/>
</dbReference>
<dbReference type="InterPro" id="IPR016185">
    <property type="entry name" value="PreATP-grasp_dom_sf"/>
</dbReference>
<dbReference type="InterPro" id="IPR037013">
    <property type="entry name" value="GSH-S_sub-bd_sf"/>
</dbReference>
<comment type="pathway">
    <text evidence="2">Sulfur metabolism; glutathione biosynthesis; glutathione from L-cysteine and L-glutamate: step 2/2.</text>
</comment>
<dbReference type="SUPFAM" id="SSF56059">
    <property type="entry name" value="Glutathione synthetase ATP-binding domain-like"/>
    <property type="match status" value="2"/>
</dbReference>
<evidence type="ECO:0000256" key="12">
    <source>
        <dbReference type="ARBA" id="ARBA00022842"/>
    </source>
</evidence>
<feature type="region of interest" description="Disordered" evidence="15">
    <location>
        <begin position="854"/>
        <end position="879"/>
    </location>
</feature>
<dbReference type="GO" id="GO:0046872">
    <property type="term" value="F:metal ion binding"/>
    <property type="evidence" value="ECO:0007669"/>
    <property type="project" value="UniProtKB-KW"/>
</dbReference>
<evidence type="ECO:0000256" key="3">
    <source>
        <dbReference type="ARBA" id="ARBA00010385"/>
    </source>
</evidence>
<dbReference type="SUPFAM" id="SSF52440">
    <property type="entry name" value="PreATP-grasp domain"/>
    <property type="match status" value="1"/>
</dbReference>
<dbReference type="PANTHER" id="PTHR11130">
    <property type="entry name" value="GLUTATHIONE SYNTHETASE"/>
    <property type="match status" value="1"/>
</dbReference>
<evidence type="ECO:0000256" key="7">
    <source>
        <dbReference type="ARBA" id="ARBA00022598"/>
    </source>
</evidence>
<reference evidence="18 19" key="1">
    <citation type="submission" date="2019-01" db="EMBL/GenBank/DDBJ databases">
        <title>Genome Assembly of Collichthys lucidus.</title>
        <authorList>
            <person name="Cai M."/>
            <person name="Xiao S."/>
        </authorList>
    </citation>
    <scope>NUCLEOTIDE SEQUENCE [LARGE SCALE GENOMIC DNA]</scope>
    <source>
        <strain evidence="18">JT15FE1705JMU</strain>
        <tissue evidence="18">Muscle</tissue>
    </source>
</reference>
<dbReference type="GO" id="GO:0043295">
    <property type="term" value="F:glutathione binding"/>
    <property type="evidence" value="ECO:0007669"/>
    <property type="project" value="TreeGrafter"/>
</dbReference>
<dbReference type="InterPro" id="IPR005615">
    <property type="entry name" value="Glutathione_synthase"/>
</dbReference>
<dbReference type="Gene3D" id="3.40.50.1760">
    <property type="entry name" value="Glutathione synthase, substrate-binding domain superfamily, eukaryotic"/>
    <property type="match status" value="2"/>
</dbReference>
<keyword evidence="11" id="KW-0067">ATP-binding</keyword>
<dbReference type="GO" id="GO:0004363">
    <property type="term" value="F:glutathione synthase activity"/>
    <property type="evidence" value="ECO:0007669"/>
    <property type="project" value="UniProtKB-EC"/>
</dbReference>
<evidence type="ECO:0000313" key="19">
    <source>
        <dbReference type="Proteomes" id="UP000298787"/>
    </source>
</evidence>
<dbReference type="Gene3D" id="3.30.470.20">
    <property type="entry name" value="ATP-grasp fold, B domain"/>
    <property type="match status" value="2"/>
</dbReference>
<proteinExistence type="inferred from homology"/>
<evidence type="ECO:0000259" key="17">
    <source>
        <dbReference type="Pfam" id="PF03199"/>
    </source>
</evidence>
<keyword evidence="8" id="KW-0317">Glutathione biosynthesis</keyword>
<comment type="catalytic activity">
    <reaction evidence="14">
        <text>gamma-L-glutamyl-L-cysteine + glycine + ATP = glutathione + ADP + phosphate + H(+)</text>
        <dbReference type="Rhea" id="RHEA:13557"/>
        <dbReference type="ChEBI" id="CHEBI:15378"/>
        <dbReference type="ChEBI" id="CHEBI:30616"/>
        <dbReference type="ChEBI" id="CHEBI:43474"/>
        <dbReference type="ChEBI" id="CHEBI:57305"/>
        <dbReference type="ChEBI" id="CHEBI:57925"/>
        <dbReference type="ChEBI" id="CHEBI:58173"/>
        <dbReference type="ChEBI" id="CHEBI:456216"/>
        <dbReference type="EC" id="6.3.2.3"/>
    </reaction>
    <physiologicalReaction direction="left-to-right" evidence="14">
        <dbReference type="Rhea" id="RHEA:13558"/>
    </physiologicalReaction>
</comment>
<keyword evidence="16" id="KW-1133">Transmembrane helix</keyword>
<evidence type="ECO:0000256" key="5">
    <source>
        <dbReference type="ARBA" id="ARBA00012214"/>
    </source>
</evidence>
<evidence type="ECO:0000256" key="11">
    <source>
        <dbReference type="ARBA" id="ARBA00022840"/>
    </source>
</evidence>
<evidence type="ECO:0000256" key="8">
    <source>
        <dbReference type="ARBA" id="ARBA00022684"/>
    </source>
</evidence>
<keyword evidence="10" id="KW-0547">Nucleotide-binding</keyword>
<keyword evidence="16" id="KW-0812">Transmembrane</keyword>
<dbReference type="Pfam" id="PF03199">
    <property type="entry name" value="GSH_synthase"/>
    <property type="match status" value="2"/>
</dbReference>
<evidence type="ECO:0000313" key="18">
    <source>
        <dbReference type="EMBL" id="TKS77069.1"/>
    </source>
</evidence>
<dbReference type="Pfam" id="PF03917">
    <property type="entry name" value="GSH_synth_ATP"/>
    <property type="match status" value="2"/>
</dbReference>
<dbReference type="Gene3D" id="1.10.1080.10">
    <property type="entry name" value="Glutathione Synthetase, Chain A, domain 3"/>
    <property type="match status" value="2"/>
</dbReference>
<dbReference type="Gene3D" id="3.30.1490.50">
    <property type="match status" value="2"/>
</dbReference>
<evidence type="ECO:0000256" key="15">
    <source>
        <dbReference type="SAM" id="MobiDB-lite"/>
    </source>
</evidence>
<evidence type="ECO:0000256" key="16">
    <source>
        <dbReference type="SAM" id="Phobius"/>
    </source>
</evidence>
<dbReference type="Proteomes" id="UP000298787">
    <property type="component" value="Chromosome 10"/>
</dbReference>
<evidence type="ECO:0000256" key="13">
    <source>
        <dbReference type="ARBA" id="ARBA00030403"/>
    </source>
</evidence>
<evidence type="ECO:0000256" key="2">
    <source>
        <dbReference type="ARBA" id="ARBA00004965"/>
    </source>
</evidence>
<dbReference type="GO" id="GO:0005524">
    <property type="term" value="F:ATP binding"/>
    <property type="evidence" value="ECO:0007669"/>
    <property type="project" value="UniProtKB-KW"/>
</dbReference>
<evidence type="ECO:0000256" key="1">
    <source>
        <dbReference type="ARBA" id="ARBA00001946"/>
    </source>
</evidence>
<dbReference type="InterPro" id="IPR014709">
    <property type="entry name" value="Glutathione_synthase_C_euk"/>
</dbReference>
<dbReference type="EMBL" id="CM014087">
    <property type="protein sequence ID" value="TKS77069.1"/>
    <property type="molecule type" value="Genomic_DNA"/>
</dbReference>
<dbReference type="EC" id="6.3.2.3" evidence="5"/>